<comment type="caution">
    <text evidence="2">The sequence shown here is derived from an EMBL/GenBank/DDBJ whole genome shotgun (WGS) entry which is preliminary data.</text>
</comment>
<accession>A0ABX1ZFR6</accession>
<dbReference type="Gene3D" id="2.60.120.260">
    <property type="entry name" value="Galactose-binding domain-like"/>
    <property type="match status" value="1"/>
</dbReference>
<evidence type="ECO:0000259" key="1">
    <source>
        <dbReference type="Pfam" id="PF13472"/>
    </source>
</evidence>
<protein>
    <recommendedName>
        <fullName evidence="1">SGNH hydrolase-type esterase domain-containing protein</fullName>
    </recommendedName>
</protein>
<dbReference type="PANTHER" id="PTHR34407:SF1">
    <property type="entry name" value="SGNH HYDROLASE-TYPE ESTERASE DOMAIN-CONTAINING PROTEIN"/>
    <property type="match status" value="1"/>
</dbReference>
<dbReference type="InterPro" id="IPR013830">
    <property type="entry name" value="SGNH_hydro"/>
</dbReference>
<sequence>MYIKNVLFLRTMTWISLTILRGRKVRAMDINQHRNGLSKVWNKLEQGHLTIGFIGGSITEDGRAAHNWPEPVTRWFVESFPNARIAVENAAIGATGSDLAVFRADRDLIDRACDLVFIEFAVNDNGTPSERRMRAREGLIRKLLAEGRSNLVIVYTYCQDMYDAMSRSEVPASILEFEQLAEHYGISSVWMGLHAWNEVKKGRMTWDEWLPDGLHPTHRGSLSYGQSVISFLERERITAPSLESVDKEKPLPTPLNPCHWENTQLLPFEEVQLEGPWTIRRSTVVLPRVDRILSTSAIGAKLSFSFVGRGVALAFDFGKKSAEFSYRLDGADAITTCRQRPDWCGDGGWFQIYWIADELKEGTHHIELEVVHGNRLDCKGTNFHLGLIGILK</sequence>
<dbReference type="InterPro" id="IPR036514">
    <property type="entry name" value="SGNH_hydro_sf"/>
</dbReference>
<evidence type="ECO:0000313" key="3">
    <source>
        <dbReference type="Proteomes" id="UP000658690"/>
    </source>
</evidence>
<dbReference type="EMBL" id="WHOC01000176">
    <property type="protein sequence ID" value="NOU90736.1"/>
    <property type="molecule type" value="Genomic_DNA"/>
</dbReference>
<proteinExistence type="predicted"/>
<evidence type="ECO:0000313" key="2">
    <source>
        <dbReference type="EMBL" id="NOU90736.1"/>
    </source>
</evidence>
<dbReference type="Pfam" id="PF13472">
    <property type="entry name" value="Lipase_GDSL_2"/>
    <property type="match status" value="1"/>
</dbReference>
<dbReference type="CDD" id="cd00229">
    <property type="entry name" value="SGNH_hydrolase"/>
    <property type="match status" value="1"/>
</dbReference>
<dbReference type="SUPFAM" id="SSF52266">
    <property type="entry name" value="SGNH hydrolase"/>
    <property type="match status" value="1"/>
</dbReference>
<feature type="domain" description="SGNH hydrolase-type esterase" evidence="1">
    <location>
        <begin position="53"/>
        <end position="220"/>
    </location>
</feature>
<dbReference type="Gene3D" id="3.40.50.1110">
    <property type="entry name" value="SGNH hydrolase"/>
    <property type="match status" value="1"/>
</dbReference>
<dbReference type="Proteomes" id="UP000658690">
    <property type="component" value="Unassembled WGS sequence"/>
</dbReference>
<name>A0ABX1ZFR6_9BACL</name>
<reference evidence="2 3" key="1">
    <citation type="submission" date="2019-10" db="EMBL/GenBank/DDBJ databases">
        <title>Description of Paenibacillus choica sp. nov.</title>
        <authorList>
            <person name="Carlier A."/>
            <person name="Qi S."/>
        </authorList>
    </citation>
    <scope>NUCLEOTIDE SEQUENCE [LARGE SCALE GENOMIC DNA]</scope>
    <source>
        <strain evidence="2 3">LMG 31460</strain>
    </source>
</reference>
<organism evidence="2 3">
    <name type="scientific">Paenibacillus germinis</name>
    <dbReference type="NCBI Taxonomy" id="2654979"/>
    <lineage>
        <taxon>Bacteria</taxon>
        <taxon>Bacillati</taxon>
        <taxon>Bacillota</taxon>
        <taxon>Bacilli</taxon>
        <taxon>Bacillales</taxon>
        <taxon>Paenibacillaceae</taxon>
        <taxon>Paenibacillus</taxon>
    </lineage>
</organism>
<dbReference type="PANTHER" id="PTHR34407">
    <property type="entry name" value="EXPRESSED PROTEIN"/>
    <property type="match status" value="1"/>
</dbReference>
<gene>
    <name evidence="2" type="ORF">GC102_34155</name>
</gene>
<keyword evidence="3" id="KW-1185">Reference proteome</keyword>